<protein>
    <submittedName>
        <fullName evidence="2">DUF2141 domain-containing protein</fullName>
    </submittedName>
</protein>
<comment type="caution">
    <text evidence="2">The sequence shown here is derived from an EMBL/GenBank/DDBJ whole genome shotgun (WGS) entry which is preliminary data.</text>
</comment>
<name>A0A7C5HFZ8_9CHLB</name>
<reference evidence="2" key="1">
    <citation type="journal article" date="2020" name="mSystems">
        <title>Genome- and Community-Level Interaction Insights into Carbon Utilization and Element Cycling Functions of Hydrothermarchaeota in Hydrothermal Sediment.</title>
        <authorList>
            <person name="Zhou Z."/>
            <person name="Liu Y."/>
            <person name="Xu W."/>
            <person name="Pan J."/>
            <person name="Luo Z.H."/>
            <person name="Li M."/>
        </authorList>
    </citation>
    <scope>NUCLEOTIDE SEQUENCE [LARGE SCALE GENOMIC DNA]</scope>
    <source>
        <strain evidence="2">HyVt-628</strain>
    </source>
</reference>
<feature type="signal peptide" evidence="1">
    <location>
        <begin position="1"/>
        <end position="20"/>
    </location>
</feature>
<dbReference type="EMBL" id="DRSK01000246">
    <property type="protein sequence ID" value="HHE08096.1"/>
    <property type="molecule type" value="Genomic_DNA"/>
</dbReference>
<feature type="non-terminal residue" evidence="2">
    <location>
        <position position="65"/>
    </location>
</feature>
<dbReference type="AlphaFoldDB" id="A0A7C5HFZ8"/>
<accession>A0A7C5HFZ8</accession>
<evidence type="ECO:0000313" key="2">
    <source>
        <dbReference type="EMBL" id="HHE08096.1"/>
    </source>
</evidence>
<gene>
    <name evidence="2" type="ORF">ENL01_04375</name>
</gene>
<keyword evidence="1" id="KW-0732">Signal</keyword>
<evidence type="ECO:0000256" key="1">
    <source>
        <dbReference type="SAM" id="SignalP"/>
    </source>
</evidence>
<sequence>MKKIAPLLLLISALSTPAGAEQTAATAGTIEICVSNIRSSNGTVGVALFNTKKGFPGKGEKAIEG</sequence>
<proteinExistence type="predicted"/>
<feature type="chain" id="PRO_5028152573" evidence="1">
    <location>
        <begin position="21"/>
        <end position="65"/>
    </location>
</feature>
<dbReference type="Proteomes" id="UP000886059">
    <property type="component" value="Unassembled WGS sequence"/>
</dbReference>
<organism evidence="2">
    <name type="scientific">Chlorobaculum parvum</name>
    <dbReference type="NCBI Taxonomy" id="274539"/>
    <lineage>
        <taxon>Bacteria</taxon>
        <taxon>Pseudomonadati</taxon>
        <taxon>Chlorobiota</taxon>
        <taxon>Chlorobiia</taxon>
        <taxon>Chlorobiales</taxon>
        <taxon>Chlorobiaceae</taxon>
        <taxon>Chlorobaculum</taxon>
    </lineage>
</organism>